<gene>
    <name evidence="2" type="ORF">ACHAW5_007887</name>
</gene>
<feature type="compositionally biased region" description="Pro residues" evidence="1">
    <location>
        <begin position="1"/>
        <end position="10"/>
    </location>
</feature>
<dbReference type="EMBL" id="JALLAZ020000424">
    <property type="protein sequence ID" value="KAL3795429.1"/>
    <property type="molecule type" value="Genomic_DNA"/>
</dbReference>
<comment type="caution">
    <text evidence="2">The sequence shown here is derived from an EMBL/GenBank/DDBJ whole genome shotgun (WGS) entry which is preliminary data.</text>
</comment>
<reference evidence="2 3" key="1">
    <citation type="submission" date="2024-10" db="EMBL/GenBank/DDBJ databases">
        <title>Updated reference genomes for cyclostephanoid diatoms.</title>
        <authorList>
            <person name="Roberts W.R."/>
            <person name="Alverson A.J."/>
        </authorList>
    </citation>
    <scope>NUCLEOTIDE SEQUENCE [LARGE SCALE GENOMIC DNA]</scope>
    <source>
        <strain evidence="2 3">AJA276-08</strain>
    </source>
</reference>
<organism evidence="2 3">
    <name type="scientific">Stephanodiscus triporus</name>
    <dbReference type="NCBI Taxonomy" id="2934178"/>
    <lineage>
        <taxon>Eukaryota</taxon>
        <taxon>Sar</taxon>
        <taxon>Stramenopiles</taxon>
        <taxon>Ochrophyta</taxon>
        <taxon>Bacillariophyta</taxon>
        <taxon>Coscinodiscophyceae</taxon>
        <taxon>Thalassiosirophycidae</taxon>
        <taxon>Stephanodiscales</taxon>
        <taxon>Stephanodiscaceae</taxon>
        <taxon>Stephanodiscus</taxon>
    </lineage>
</organism>
<name>A0ABD3Q4Q6_9STRA</name>
<evidence type="ECO:0000313" key="3">
    <source>
        <dbReference type="Proteomes" id="UP001530315"/>
    </source>
</evidence>
<evidence type="ECO:0000256" key="1">
    <source>
        <dbReference type="SAM" id="MobiDB-lite"/>
    </source>
</evidence>
<proteinExistence type="predicted"/>
<feature type="region of interest" description="Disordered" evidence="1">
    <location>
        <begin position="1"/>
        <end position="69"/>
    </location>
</feature>
<protein>
    <submittedName>
        <fullName evidence="2">Uncharacterized protein</fullName>
    </submittedName>
</protein>
<evidence type="ECO:0000313" key="2">
    <source>
        <dbReference type="EMBL" id="KAL3795429.1"/>
    </source>
</evidence>
<keyword evidence="3" id="KW-1185">Reference proteome</keyword>
<accession>A0ABD3Q4Q6</accession>
<dbReference type="AlphaFoldDB" id="A0ABD3Q4Q6"/>
<feature type="compositionally biased region" description="Pro residues" evidence="1">
    <location>
        <begin position="52"/>
        <end position="63"/>
    </location>
</feature>
<feature type="compositionally biased region" description="Acidic residues" evidence="1">
    <location>
        <begin position="24"/>
        <end position="33"/>
    </location>
</feature>
<sequence length="275" mass="31183">MPPANPPSNPPEAKEEAFDADAFSSDDDDDNAENDAPLLPGHDPPQIYEEQWPPPPPPPPNRTIPPMRGVNRPKSYPSYYVSAPLRHFMCYTNKLNYPKDWVFSVEELSPILHKIVYAYMAYKAFGKENPSPNDNPQKGMANSLLAIKKKISYFMVNRLPSWDPLHNHGNPTKSTEVNDLHCVCEEEGDSRGQGNSSTASEFKQVLDTCHASVEADFDRKYRYPAMMKFMFHFIARGNDAAHVFKSSLVLSMQYPWALTCKLRWSKNDLAGFNEP</sequence>
<dbReference type="Proteomes" id="UP001530315">
    <property type="component" value="Unassembled WGS sequence"/>
</dbReference>